<sequence>MKLYNYFLPLFFGLYSITSVAEVSVSGNTITVQGKLLNADADNLVELMNSNSISTVVFKNSAGGEWRAGMRIGNFLAARNITTLVEGVCASACALSFLGGEKRQFSRAGQAPILFFHVPYSASEQTTIENLKPAFFSWIESRTKRKIDPIFANGIDSSLSVRGGVFFFSSKDPIVKSQGGVTQICKGNEFRIPLDCEKMEEISALSMGIVDSD</sequence>
<feature type="chain" id="PRO_5047523863" evidence="1">
    <location>
        <begin position="22"/>
        <end position="213"/>
    </location>
</feature>
<evidence type="ECO:0000256" key="1">
    <source>
        <dbReference type="SAM" id="SignalP"/>
    </source>
</evidence>
<dbReference type="InterPro" id="IPR029045">
    <property type="entry name" value="ClpP/crotonase-like_dom_sf"/>
</dbReference>
<evidence type="ECO:0000313" key="3">
    <source>
        <dbReference type="Proteomes" id="UP000654304"/>
    </source>
</evidence>
<dbReference type="RefSeq" id="WP_186904954.1">
    <property type="nucleotide sequence ID" value="NZ_JACOGD010000010.1"/>
</dbReference>
<proteinExistence type="predicted"/>
<name>A0ABR7A9N1_9BURK</name>
<reference evidence="2 3" key="1">
    <citation type="submission" date="2020-08" db="EMBL/GenBank/DDBJ databases">
        <title>Novel species isolated from subtropical streams in China.</title>
        <authorList>
            <person name="Lu H."/>
        </authorList>
    </citation>
    <scope>NUCLEOTIDE SEQUENCE [LARGE SCALE GENOMIC DNA]</scope>
    <source>
        <strain evidence="2 3">CY22W</strain>
    </source>
</reference>
<dbReference type="SUPFAM" id="SSF52096">
    <property type="entry name" value="ClpP/crotonase"/>
    <property type="match status" value="1"/>
</dbReference>
<dbReference type="Proteomes" id="UP000654304">
    <property type="component" value="Unassembled WGS sequence"/>
</dbReference>
<comment type="caution">
    <text evidence="2">The sequence shown here is derived from an EMBL/GenBank/DDBJ whole genome shotgun (WGS) entry which is preliminary data.</text>
</comment>
<accession>A0ABR7A9N1</accession>
<organism evidence="2 3">
    <name type="scientific">Undibacterium curvum</name>
    <dbReference type="NCBI Taxonomy" id="2762294"/>
    <lineage>
        <taxon>Bacteria</taxon>
        <taxon>Pseudomonadati</taxon>
        <taxon>Pseudomonadota</taxon>
        <taxon>Betaproteobacteria</taxon>
        <taxon>Burkholderiales</taxon>
        <taxon>Oxalobacteraceae</taxon>
        <taxon>Undibacterium</taxon>
    </lineage>
</organism>
<feature type="signal peptide" evidence="1">
    <location>
        <begin position="1"/>
        <end position="21"/>
    </location>
</feature>
<dbReference type="EMBL" id="JACOGD010000010">
    <property type="protein sequence ID" value="MBC3933372.1"/>
    <property type="molecule type" value="Genomic_DNA"/>
</dbReference>
<evidence type="ECO:0000313" key="2">
    <source>
        <dbReference type="EMBL" id="MBC3933372.1"/>
    </source>
</evidence>
<dbReference type="Gene3D" id="3.90.226.10">
    <property type="entry name" value="2-enoyl-CoA Hydratase, Chain A, domain 1"/>
    <property type="match status" value="1"/>
</dbReference>
<gene>
    <name evidence="2" type="ORF">H8K43_16965</name>
</gene>
<keyword evidence="3" id="KW-1185">Reference proteome</keyword>
<keyword evidence="1" id="KW-0732">Signal</keyword>
<protein>
    <submittedName>
        <fullName evidence="2">Uncharacterized protein</fullName>
    </submittedName>
</protein>